<comment type="caution">
    <text evidence="2">The sequence shown here is derived from an EMBL/GenBank/DDBJ whole genome shotgun (WGS) entry which is preliminary data.</text>
</comment>
<name>A0A9D4PS29_RHISA</name>
<organism evidence="2 3">
    <name type="scientific">Rhipicephalus sanguineus</name>
    <name type="common">Brown dog tick</name>
    <name type="synonym">Ixodes sanguineus</name>
    <dbReference type="NCBI Taxonomy" id="34632"/>
    <lineage>
        <taxon>Eukaryota</taxon>
        <taxon>Metazoa</taxon>
        <taxon>Ecdysozoa</taxon>
        <taxon>Arthropoda</taxon>
        <taxon>Chelicerata</taxon>
        <taxon>Arachnida</taxon>
        <taxon>Acari</taxon>
        <taxon>Parasitiformes</taxon>
        <taxon>Ixodida</taxon>
        <taxon>Ixodoidea</taxon>
        <taxon>Ixodidae</taxon>
        <taxon>Rhipicephalinae</taxon>
        <taxon>Rhipicephalus</taxon>
        <taxon>Rhipicephalus</taxon>
    </lineage>
</organism>
<dbReference type="Proteomes" id="UP000821837">
    <property type="component" value="Chromosome 5"/>
</dbReference>
<reference evidence="2" key="2">
    <citation type="submission" date="2021-09" db="EMBL/GenBank/DDBJ databases">
        <authorList>
            <person name="Jia N."/>
            <person name="Wang J."/>
            <person name="Shi W."/>
            <person name="Du L."/>
            <person name="Sun Y."/>
            <person name="Zhan W."/>
            <person name="Jiang J."/>
            <person name="Wang Q."/>
            <person name="Zhang B."/>
            <person name="Ji P."/>
            <person name="Sakyi L.B."/>
            <person name="Cui X."/>
            <person name="Yuan T."/>
            <person name="Jiang B."/>
            <person name="Yang W."/>
            <person name="Lam T.T.-Y."/>
            <person name="Chang Q."/>
            <person name="Ding S."/>
            <person name="Wang X."/>
            <person name="Zhu J."/>
            <person name="Ruan X."/>
            <person name="Zhao L."/>
            <person name="Wei J."/>
            <person name="Que T."/>
            <person name="Du C."/>
            <person name="Cheng J."/>
            <person name="Dai P."/>
            <person name="Han X."/>
            <person name="Huang E."/>
            <person name="Gao Y."/>
            <person name="Liu J."/>
            <person name="Shao H."/>
            <person name="Ye R."/>
            <person name="Li L."/>
            <person name="Wei W."/>
            <person name="Wang X."/>
            <person name="Wang C."/>
            <person name="Huo Q."/>
            <person name="Li W."/>
            <person name="Guo W."/>
            <person name="Chen H."/>
            <person name="Chen S."/>
            <person name="Zhou L."/>
            <person name="Zhou L."/>
            <person name="Ni X."/>
            <person name="Tian J."/>
            <person name="Zhou Y."/>
            <person name="Sheng Y."/>
            <person name="Liu T."/>
            <person name="Pan Y."/>
            <person name="Xia L."/>
            <person name="Li J."/>
            <person name="Zhao F."/>
            <person name="Cao W."/>
        </authorList>
    </citation>
    <scope>NUCLEOTIDE SEQUENCE</scope>
    <source>
        <strain evidence="2">Rsan-2018</strain>
        <tissue evidence="2">Larvae</tissue>
    </source>
</reference>
<protein>
    <submittedName>
        <fullName evidence="2">Uncharacterized protein</fullName>
    </submittedName>
</protein>
<dbReference type="VEuPathDB" id="VectorBase:RSAN_042410"/>
<dbReference type="AlphaFoldDB" id="A0A9D4PS29"/>
<evidence type="ECO:0000313" key="2">
    <source>
        <dbReference type="EMBL" id="KAH7951304.1"/>
    </source>
</evidence>
<accession>A0A9D4PS29</accession>
<evidence type="ECO:0000313" key="3">
    <source>
        <dbReference type="Proteomes" id="UP000821837"/>
    </source>
</evidence>
<evidence type="ECO:0000256" key="1">
    <source>
        <dbReference type="SAM" id="MobiDB-lite"/>
    </source>
</evidence>
<reference evidence="2" key="1">
    <citation type="journal article" date="2020" name="Cell">
        <title>Large-Scale Comparative Analyses of Tick Genomes Elucidate Their Genetic Diversity and Vector Capacities.</title>
        <authorList>
            <consortium name="Tick Genome and Microbiome Consortium (TIGMIC)"/>
            <person name="Jia N."/>
            <person name="Wang J."/>
            <person name="Shi W."/>
            <person name="Du L."/>
            <person name="Sun Y."/>
            <person name="Zhan W."/>
            <person name="Jiang J.F."/>
            <person name="Wang Q."/>
            <person name="Zhang B."/>
            <person name="Ji P."/>
            <person name="Bell-Sakyi L."/>
            <person name="Cui X.M."/>
            <person name="Yuan T.T."/>
            <person name="Jiang B.G."/>
            <person name="Yang W.F."/>
            <person name="Lam T.T."/>
            <person name="Chang Q.C."/>
            <person name="Ding S.J."/>
            <person name="Wang X.J."/>
            <person name="Zhu J.G."/>
            <person name="Ruan X.D."/>
            <person name="Zhao L."/>
            <person name="Wei J.T."/>
            <person name="Ye R.Z."/>
            <person name="Que T.C."/>
            <person name="Du C.H."/>
            <person name="Zhou Y.H."/>
            <person name="Cheng J.X."/>
            <person name="Dai P.F."/>
            <person name="Guo W.B."/>
            <person name="Han X.H."/>
            <person name="Huang E.J."/>
            <person name="Li L.F."/>
            <person name="Wei W."/>
            <person name="Gao Y.C."/>
            <person name="Liu J.Z."/>
            <person name="Shao H.Z."/>
            <person name="Wang X."/>
            <person name="Wang C.C."/>
            <person name="Yang T.C."/>
            <person name="Huo Q.B."/>
            <person name="Li W."/>
            <person name="Chen H.Y."/>
            <person name="Chen S.E."/>
            <person name="Zhou L.G."/>
            <person name="Ni X.B."/>
            <person name="Tian J.H."/>
            <person name="Sheng Y."/>
            <person name="Liu T."/>
            <person name="Pan Y.S."/>
            <person name="Xia L.Y."/>
            <person name="Li J."/>
            <person name="Zhao F."/>
            <person name="Cao W.C."/>
        </authorList>
    </citation>
    <scope>NUCLEOTIDE SEQUENCE</scope>
    <source>
        <strain evidence="2">Rsan-2018</strain>
    </source>
</reference>
<gene>
    <name evidence="2" type="ORF">HPB52_007730</name>
</gene>
<dbReference type="EMBL" id="JABSTV010001251">
    <property type="protein sequence ID" value="KAH7951304.1"/>
    <property type="molecule type" value="Genomic_DNA"/>
</dbReference>
<proteinExistence type="predicted"/>
<keyword evidence="3" id="KW-1185">Reference proteome</keyword>
<feature type="region of interest" description="Disordered" evidence="1">
    <location>
        <begin position="138"/>
        <end position="180"/>
    </location>
</feature>
<sequence>MVVARSDGAAAAGMDTPDDPVLLAKQSDWNKASQLFHLDSIRVKHGVGRGDAPICASRRRRTALVQRAGSQIRGAAGTRNNVAGVEGAAAATGRRRLAPSPRLFYERADLGASAAAPPGLIGAETALANGEPKTRLCKGRPPRGSAPGPTPLSCSLSGSRVHPENTPWIRPVQPGGSPNPGLHLGLKDTFWAPTVYNIRDRVVHR</sequence>